<dbReference type="EMBL" id="MGEK01000022">
    <property type="protein sequence ID" value="OGL82429.1"/>
    <property type="molecule type" value="Genomic_DNA"/>
</dbReference>
<gene>
    <name evidence="1" type="ORF">A2936_03155</name>
</gene>
<evidence type="ECO:0000313" key="1">
    <source>
        <dbReference type="EMBL" id="OGL82429.1"/>
    </source>
</evidence>
<evidence type="ECO:0000313" key="2">
    <source>
        <dbReference type="Proteomes" id="UP000176846"/>
    </source>
</evidence>
<protein>
    <submittedName>
        <fullName evidence="1">Uncharacterized protein</fullName>
    </submittedName>
</protein>
<organism evidence="1 2">
    <name type="scientific">Candidatus Uhrbacteria bacterium RIFCSPLOWO2_01_FULL_47_25</name>
    <dbReference type="NCBI Taxonomy" id="1802402"/>
    <lineage>
        <taxon>Bacteria</taxon>
        <taxon>Candidatus Uhriibacteriota</taxon>
    </lineage>
</organism>
<name>A0A1F7UVY1_9BACT</name>
<dbReference type="AlphaFoldDB" id="A0A1F7UVY1"/>
<proteinExistence type="predicted"/>
<reference evidence="1 2" key="1">
    <citation type="journal article" date="2016" name="Nat. Commun.">
        <title>Thousands of microbial genomes shed light on interconnected biogeochemical processes in an aquifer system.</title>
        <authorList>
            <person name="Anantharaman K."/>
            <person name="Brown C.T."/>
            <person name="Hug L.A."/>
            <person name="Sharon I."/>
            <person name="Castelle C.J."/>
            <person name="Probst A.J."/>
            <person name="Thomas B.C."/>
            <person name="Singh A."/>
            <person name="Wilkins M.J."/>
            <person name="Karaoz U."/>
            <person name="Brodie E.L."/>
            <person name="Williams K.H."/>
            <person name="Hubbard S.S."/>
            <person name="Banfield J.F."/>
        </authorList>
    </citation>
    <scope>NUCLEOTIDE SEQUENCE [LARGE SCALE GENOMIC DNA]</scope>
</reference>
<comment type="caution">
    <text evidence="1">The sequence shown here is derived from an EMBL/GenBank/DDBJ whole genome shotgun (WGS) entry which is preliminary data.</text>
</comment>
<dbReference type="Proteomes" id="UP000176846">
    <property type="component" value="Unassembled WGS sequence"/>
</dbReference>
<accession>A0A1F7UVY1</accession>
<sequence length="65" mass="7140">MKQLAVNTALLQIGREVFPVYGDDDTGFSILAEDLSPLNPKVLYESLDELFFALVNLNITPEGLA</sequence>